<dbReference type="OrthoDB" id="9791096at2"/>
<gene>
    <name evidence="2" type="ORF">TPSD3_00055</name>
</gene>
<dbReference type="InterPro" id="IPR001763">
    <property type="entry name" value="Rhodanese-like_dom"/>
</dbReference>
<keyword evidence="2" id="KW-0808">Transferase</keyword>
<dbReference type="PROSITE" id="PS50206">
    <property type="entry name" value="RHODANESE_3"/>
    <property type="match status" value="1"/>
</dbReference>
<accession>A0A251XCH8</accession>
<dbReference type="Pfam" id="PF00581">
    <property type="entry name" value="Rhodanese"/>
    <property type="match status" value="1"/>
</dbReference>
<dbReference type="Proteomes" id="UP000194798">
    <property type="component" value="Unassembled WGS sequence"/>
</dbReference>
<dbReference type="SMART" id="SM00450">
    <property type="entry name" value="RHOD"/>
    <property type="match status" value="1"/>
</dbReference>
<comment type="caution">
    <text evidence="2">The sequence shown here is derived from an EMBL/GenBank/DDBJ whole genome shotgun (WGS) entry which is preliminary data.</text>
</comment>
<dbReference type="PANTHER" id="PTHR44086:SF10">
    <property type="entry name" value="THIOSULFATE SULFURTRANSFERASE_RHODANESE-LIKE DOMAIN-CONTAINING PROTEIN 3"/>
    <property type="match status" value="1"/>
</dbReference>
<evidence type="ECO:0000313" key="2">
    <source>
        <dbReference type="EMBL" id="OUD16329.1"/>
    </source>
</evidence>
<dbReference type="CDD" id="cd00158">
    <property type="entry name" value="RHOD"/>
    <property type="match status" value="1"/>
</dbReference>
<reference evidence="2 3" key="1">
    <citation type="submission" date="2016-12" db="EMBL/GenBank/DDBJ databases">
        <title>Thioflexothrix psekupsii D3 genome sequencing and assembly.</title>
        <authorList>
            <person name="Fomenkov A."/>
            <person name="Vincze T."/>
            <person name="Grabovich M."/>
            <person name="Anton B.P."/>
            <person name="Dubinina G."/>
            <person name="Orlova M."/>
            <person name="Belousova E."/>
            <person name="Roberts R.J."/>
        </authorList>
    </citation>
    <scope>NUCLEOTIDE SEQUENCE [LARGE SCALE GENOMIC DNA]</scope>
    <source>
        <strain evidence="2">D3</strain>
    </source>
</reference>
<name>A0A251XCH8_9GAMM</name>
<proteinExistence type="predicted"/>
<dbReference type="PANTHER" id="PTHR44086">
    <property type="entry name" value="THIOSULFATE SULFURTRANSFERASE RDL2, MITOCHONDRIAL-RELATED"/>
    <property type="match status" value="1"/>
</dbReference>
<protein>
    <submittedName>
        <fullName evidence="2">Sulfurtransferase</fullName>
    </submittedName>
</protein>
<sequence>MKRYKDFIAECLPHVREIMPWDLAEALKTTTPPLLLDVREGNEFAAFHIAHSLHVPRGILETACEYGYEETVPSLVKAREQEIVVICRSGNRSVLAAYVMQLMGYQNVCSLKTGLRGWNDYEQPLYDQEDNPVDPDTVDSILNQALTREQLGKV</sequence>
<dbReference type="Gene3D" id="3.40.250.10">
    <property type="entry name" value="Rhodanese-like domain"/>
    <property type="match status" value="1"/>
</dbReference>
<evidence type="ECO:0000259" key="1">
    <source>
        <dbReference type="PROSITE" id="PS50206"/>
    </source>
</evidence>
<dbReference type="EMBL" id="MSLT01000001">
    <property type="protein sequence ID" value="OUD16329.1"/>
    <property type="molecule type" value="Genomic_DNA"/>
</dbReference>
<evidence type="ECO:0000313" key="3">
    <source>
        <dbReference type="Proteomes" id="UP000194798"/>
    </source>
</evidence>
<dbReference type="GO" id="GO:0004792">
    <property type="term" value="F:thiosulfate-cyanide sulfurtransferase activity"/>
    <property type="evidence" value="ECO:0007669"/>
    <property type="project" value="TreeGrafter"/>
</dbReference>
<feature type="domain" description="Rhodanese" evidence="1">
    <location>
        <begin position="34"/>
        <end position="127"/>
    </location>
</feature>
<organism evidence="2 3">
    <name type="scientific">Thioflexithrix psekupsensis</name>
    <dbReference type="NCBI Taxonomy" id="1570016"/>
    <lineage>
        <taxon>Bacteria</taxon>
        <taxon>Pseudomonadati</taxon>
        <taxon>Pseudomonadota</taxon>
        <taxon>Gammaproteobacteria</taxon>
        <taxon>Thiotrichales</taxon>
        <taxon>Thioflexithrix</taxon>
    </lineage>
</organism>
<dbReference type="SUPFAM" id="SSF52821">
    <property type="entry name" value="Rhodanese/Cell cycle control phosphatase"/>
    <property type="match status" value="1"/>
</dbReference>
<keyword evidence="3" id="KW-1185">Reference proteome</keyword>
<dbReference type="InterPro" id="IPR036873">
    <property type="entry name" value="Rhodanese-like_dom_sf"/>
</dbReference>
<dbReference type="AlphaFoldDB" id="A0A251XCH8"/>